<reference evidence="4 5" key="1">
    <citation type="submission" date="2017-04" db="EMBL/GenBank/DDBJ databases">
        <title>Draft genome sequence of Zooshikella ganghwensis VG4 isolated from Red Sea sediments.</title>
        <authorList>
            <person name="Rehman Z."/>
            <person name="Alam I."/>
            <person name="Kamau A."/>
            <person name="Bajic V."/>
            <person name="Leiknes T."/>
        </authorList>
    </citation>
    <scope>NUCLEOTIDE SEQUENCE [LARGE SCALE GENOMIC DNA]</scope>
    <source>
        <strain evidence="4 5">VG4</strain>
    </source>
</reference>
<dbReference type="InterPro" id="IPR008278">
    <property type="entry name" value="4-PPantetheinyl_Trfase_dom"/>
</dbReference>
<dbReference type="Gene3D" id="3.90.470.20">
    <property type="entry name" value="4'-phosphopantetheinyl transferase domain"/>
    <property type="match status" value="2"/>
</dbReference>
<evidence type="ECO:0000313" key="5">
    <source>
        <dbReference type="Proteomes" id="UP000257039"/>
    </source>
</evidence>
<comment type="caution">
    <text evidence="4">The sequence shown here is derived from an EMBL/GenBank/DDBJ whole genome shotgun (WGS) entry which is preliminary data.</text>
</comment>
<dbReference type="GO" id="GO:0005829">
    <property type="term" value="C:cytosol"/>
    <property type="evidence" value="ECO:0007669"/>
    <property type="project" value="TreeGrafter"/>
</dbReference>
<evidence type="ECO:0000256" key="2">
    <source>
        <dbReference type="ARBA" id="ARBA00022679"/>
    </source>
</evidence>
<evidence type="ECO:0000259" key="3">
    <source>
        <dbReference type="Pfam" id="PF01648"/>
    </source>
</evidence>
<protein>
    <recommendedName>
        <fullName evidence="3">4'-phosphopantetheinyl transferase domain-containing protein</fullName>
    </recommendedName>
</protein>
<name>A0A4P9VRE5_9GAMM</name>
<sequence length="244" mass="28293">MSVNTVNSLFLPLIPEQISEKEALLIEVDRQVLPSHNELMHYLTVSEKKQFSSVKYAQARDRMIVSRAMLRVLLGYYLSCSPESVAMATGSYGKPELKDQVLFFNVSHTKHKYMYLLARSVPVGVDTEYINPRKQWHDIARDYFHPDEYAFLLKSVGDPDAIRQFYSIWVGKEAVMKFSGFGMSLPINSFCIYPDKELQTVYYEFKKKLYCCALQLMERRDQFKCAIATSEGEKIKINHIIINE</sequence>
<dbReference type="EMBL" id="NDXW01000001">
    <property type="protein sequence ID" value="RDH45359.1"/>
    <property type="molecule type" value="Genomic_DNA"/>
</dbReference>
<dbReference type="InterPro" id="IPR037143">
    <property type="entry name" value="4-PPantetheinyl_Trfase_dom_sf"/>
</dbReference>
<dbReference type="RefSeq" id="WP_094788331.1">
    <property type="nucleotide sequence ID" value="NZ_NDXW01000001.1"/>
</dbReference>
<dbReference type="AlphaFoldDB" id="A0A4P9VRE5"/>
<dbReference type="Pfam" id="PF01648">
    <property type="entry name" value="ACPS"/>
    <property type="match status" value="1"/>
</dbReference>
<keyword evidence="2" id="KW-0808">Transferase</keyword>
<feature type="domain" description="4'-phosphopantetheinyl transferase" evidence="3">
    <location>
        <begin position="122"/>
        <end position="227"/>
    </location>
</feature>
<dbReference type="GO" id="GO:0019878">
    <property type="term" value="P:lysine biosynthetic process via aminoadipic acid"/>
    <property type="evidence" value="ECO:0007669"/>
    <property type="project" value="TreeGrafter"/>
</dbReference>
<dbReference type="PANTHER" id="PTHR12215">
    <property type="entry name" value="PHOSPHOPANTETHEINE TRANSFERASE"/>
    <property type="match status" value="1"/>
</dbReference>
<dbReference type="PANTHER" id="PTHR12215:SF10">
    <property type="entry name" value="L-AMINOADIPATE-SEMIALDEHYDE DEHYDROGENASE-PHOSPHOPANTETHEINYL TRANSFERASE"/>
    <property type="match status" value="1"/>
</dbReference>
<comment type="similarity">
    <text evidence="1">Belongs to the P-Pant transferase superfamily. Gsp/Sfp/HetI/AcpT family.</text>
</comment>
<accession>A0A4P9VRE5</accession>
<evidence type="ECO:0000256" key="1">
    <source>
        <dbReference type="ARBA" id="ARBA00010990"/>
    </source>
</evidence>
<dbReference type="GO" id="GO:0000287">
    <property type="term" value="F:magnesium ion binding"/>
    <property type="evidence" value="ECO:0007669"/>
    <property type="project" value="InterPro"/>
</dbReference>
<evidence type="ECO:0000313" key="4">
    <source>
        <dbReference type="EMBL" id="RDH45359.1"/>
    </source>
</evidence>
<gene>
    <name evidence="4" type="ORF">B9G39_18950</name>
</gene>
<dbReference type="Proteomes" id="UP000257039">
    <property type="component" value="Unassembled WGS sequence"/>
</dbReference>
<keyword evidence="5" id="KW-1185">Reference proteome</keyword>
<dbReference type="InterPro" id="IPR050559">
    <property type="entry name" value="P-Pant_transferase_sf"/>
</dbReference>
<proteinExistence type="inferred from homology"/>
<dbReference type="SUPFAM" id="SSF56214">
    <property type="entry name" value="4'-phosphopantetheinyl transferase"/>
    <property type="match status" value="2"/>
</dbReference>
<dbReference type="GO" id="GO:0008897">
    <property type="term" value="F:holo-[acyl-carrier-protein] synthase activity"/>
    <property type="evidence" value="ECO:0007669"/>
    <property type="project" value="InterPro"/>
</dbReference>
<organism evidence="4 5">
    <name type="scientific">Zooshikella ganghwensis</name>
    <dbReference type="NCBI Taxonomy" id="202772"/>
    <lineage>
        <taxon>Bacteria</taxon>
        <taxon>Pseudomonadati</taxon>
        <taxon>Pseudomonadota</taxon>
        <taxon>Gammaproteobacteria</taxon>
        <taxon>Oceanospirillales</taxon>
        <taxon>Zooshikellaceae</taxon>
        <taxon>Zooshikella</taxon>
    </lineage>
</organism>